<accession>A0ABW6MKS1</accession>
<protein>
    <submittedName>
        <fullName evidence="2">Uncharacterized protein</fullName>
    </submittedName>
</protein>
<dbReference type="RefSeq" id="WP_388115469.1">
    <property type="nucleotide sequence ID" value="NZ_JBIAHM010000034.1"/>
</dbReference>
<keyword evidence="3" id="KW-1185">Reference proteome</keyword>
<keyword evidence="1" id="KW-0812">Transmembrane</keyword>
<keyword evidence="1" id="KW-1133">Transmembrane helix</keyword>
<dbReference type="Proteomes" id="UP001601303">
    <property type="component" value="Unassembled WGS sequence"/>
</dbReference>
<sequence>MPAQRQGVSWTYEAGTARPVDREGREEAMGYVVLALLLTAGAAFAVIAQRRSHRPRALSDLDAEVEASGWVLRLGASLSVPEARIWAGAGETATRALTEAAECHRAAGAQLAAAHTADEYARATQVAKDGLAHIATARAALGAVVAA</sequence>
<keyword evidence="1" id="KW-0472">Membrane</keyword>
<comment type="caution">
    <text evidence="2">The sequence shown here is derived from an EMBL/GenBank/DDBJ whole genome shotgun (WGS) entry which is preliminary data.</text>
</comment>
<evidence type="ECO:0000313" key="2">
    <source>
        <dbReference type="EMBL" id="MFE9606739.1"/>
    </source>
</evidence>
<reference evidence="2 3" key="1">
    <citation type="submission" date="2024-10" db="EMBL/GenBank/DDBJ databases">
        <title>The Natural Products Discovery Center: Release of the First 8490 Sequenced Strains for Exploring Actinobacteria Biosynthetic Diversity.</title>
        <authorList>
            <person name="Kalkreuter E."/>
            <person name="Kautsar S.A."/>
            <person name="Yang D."/>
            <person name="Bader C.D."/>
            <person name="Teijaro C.N."/>
            <person name="Fluegel L."/>
            <person name="Davis C.M."/>
            <person name="Simpson J.R."/>
            <person name="Lauterbach L."/>
            <person name="Steele A.D."/>
            <person name="Gui C."/>
            <person name="Meng S."/>
            <person name="Li G."/>
            <person name="Viehrig K."/>
            <person name="Ye F."/>
            <person name="Su P."/>
            <person name="Kiefer A.F."/>
            <person name="Nichols A."/>
            <person name="Cepeda A.J."/>
            <person name="Yan W."/>
            <person name="Fan B."/>
            <person name="Jiang Y."/>
            <person name="Adhikari A."/>
            <person name="Zheng C.-J."/>
            <person name="Schuster L."/>
            <person name="Cowan T.M."/>
            <person name="Smanski M.J."/>
            <person name="Chevrette M.G."/>
            <person name="De Carvalho L.P.S."/>
            <person name="Shen B."/>
        </authorList>
    </citation>
    <scope>NUCLEOTIDE SEQUENCE [LARGE SCALE GENOMIC DNA]</scope>
    <source>
        <strain evidence="2 3">NPDC006488</strain>
    </source>
</reference>
<evidence type="ECO:0000256" key="1">
    <source>
        <dbReference type="SAM" id="Phobius"/>
    </source>
</evidence>
<feature type="transmembrane region" description="Helical" evidence="1">
    <location>
        <begin position="28"/>
        <end position="48"/>
    </location>
</feature>
<proteinExistence type="predicted"/>
<gene>
    <name evidence="2" type="ORF">ACFYNQ_50395</name>
</gene>
<evidence type="ECO:0000313" key="3">
    <source>
        <dbReference type="Proteomes" id="UP001601303"/>
    </source>
</evidence>
<dbReference type="EMBL" id="JBIAHM010000034">
    <property type="protein sequence ID" value="MFE9606739.1"/>
    <property type="molecule type" value="Genomic_DNA"/>
</dbReference>
<name>A0ABW6MKS1_9ACTN</name>
<organism evidence="2 3">
    <name type="scientific">Streptomyces hokutonensis</name>
    <dbReference type="NCBI Taxonomy" id="1306990"/>
    <lineage>
        <taxon>Bacteria</taxon>
        <taxon>Bacillati</taxon>
        <taxon>Actinomycetota</taxon>
        <taxon>Actinomycetes</taxon>
        <taxon>Kitasatosporales</taxon>
        <taxon>Streptomycetaceae</taxon>
        <taxon>Streptomyces</taxon>
    </lineage>
</organism>